<feature type="compositionally biased region" description="Polar residues" evidence="1">
    <location>
        <begin position="61"/>
        <end position="72"/>
    </location>
</feature>
<gene>
    <name evidence="2" type="ORF">ODALV1_LOCUS31257</name>
</gene>
<accession>A0ABP1S928</accession>
<feature type="compositionally biased region" description="Basic and acidic residues" evidence="1">
    <location>
        <begin position="2532"/>
        <end position="2549"/>
    </location>
</feature>
<feature type="compositionally biased region" description="Basic and acidic residues" evidence="1">
    <location>
        <begin position="365"/>
        <end position="377"/>
    </location>
</feature>
<feature type="region of interest" description="Disordered" evidence="1">
    <location>
        <begin position="867"/>
        <end position="888"/>
    </location>
</feature>
<feature type="compositionally biased region" description="Basic and acidic residues" evidence="1">
    <location>
        <begin position="2452"/>
        <end position="2468"/>
    </location>
</feature>
<name>A0ABP1S928_9HEXA</name>
<feature type="compositionally biased region" description="Low complexity" evidence="1">
    <location>
        <begin position="171"/>
        <end position="187"/>
    </location>
</feature>
<feature type="compositionally biased region" description="Basic and acidic residues" evidence="1">
    <location>
        <begin position="778"/>
        <end position="788"/>
    </location>
</feature>
<feature type="region of interest" description="Disordered" evidence="1">
    <location>
        <begin position="300"/>
        <end position="582"/>
    </location>
</feature>
<feature type="compositionally biased region" description="Polar residues" evidence="1">
    <location>
        <begin position="2008"/>
        <end position="2017"/>
    </location>
</feature>
<feature type="compositionally biased region" description="Basic and acidic residues" evidence="1">
    <location>
        <begin position="314"/>
        <end position="330"/>
    </location>
</feature>
<feature type="compositionally biased region" description="Polar residues" evidence="1">
    <location>
        <begin position="2494"/>
        <end position="2507"/>
    </location>
</feature>
<feature type="region of interest" description="Disordered" evidence="1">
    <location>
        <begin position="1960"/>
        <end position="2096"/>
    </location>
</feature>
<proteinExistence type="predicted"/>
<feature type="region of interest" description="Disordered" evidence="1">
    <location>
        <begin position="2340"/>
        <end position="2472"/>
    </location>
</feature>
<feature type="region of interest" description="Disordered" evidence="1">
    <location>
        <begin position="2149"/>
        <end position="2290"/>
    </location>
</feature>
<feature type="compositionally biased region" description="Polar residues" evidence="1">
    <location>
        <begin position="2084"/>
        <end position="2096"/>
    </location>
</feature>
<feature type="region of interest" description="Disordered" evidence="1">
    <location>
        <begin position="1"/>
        <end position="22"/>
    </location>
</feature>
<feature type="region of interest" description="Disordered" evidence="1">
    <location>
        <begin position="1662"/>
        <end position="1712"/>
    </location>
</feature>
<feature type="compositionally biased region" description="Basic and acidic residues" evidence="1">
    <location>
        <begin position="1255"/>
        <end position="1295"/>
    </location>
</feature>
<dbReference type="EMBL" id="CAXLJM020000166">
    <property type="protein sequence ID" value="CAL8147859.1"/>
    <property type="molecule type" value="Genomic_DNA"/>
</dbReference>
<feature type="compositionally biased region" description="Low complexity" evidence="1">
    <location>
        <begin position="2552"/>
        <end position="2562"/>
    </location>
</feature>
<feature type="compositionally biased region" description="Basic residues" evidence="1">
    <location>
        <begin position="1341"/>
        <end position="1385"/>
    </location>
</feature>
<feature type="region of interest" description="Disordered" evidence="1">
    <location>
        <begin position="921"/>
        <end position="1002"/>
    </location>
</feature>
<feature type="compositionally biased region" description="Basic and acidic residues" evidence="1">
    <location>
        <begin position="74"/>
        <end position="86"/>
    </location>
</feature>
<feature type="compositionally biased region" description="Polar residues" evidence="1">
    <location>
        <begin position="1208"/>
        <end position="1218"/>
    </location>
</feature>
<feature type="compositionally biased region" description="Basic and acidic residues" evidence="1">
    <location>
        <begin position="215"/>
        <end position="243"/>
    </location>
</feature>
<feature type="compositionally biased region" description="Polar residues" evidence="1">
    <location>
        <begin position="2386"/>
        <end position="2397"/>
    </location>
</feature>
<feature type="region of interest" description="Disordered" evidence="1">
    <location>
        <begin position="61"/>
        <end position="254"/>
    </location>
</feature>
<reference evidence="2 3" key="1">
    <citation type="submission" date="2024-08" db="EMBL/GenBank/DDBJ databases">
        <authorList>
            <person name="Cucini C."/>
            <person name="Frati F."/>
        </authorList>
    </citation>
    <scope>NUCLEOTIDE SEQUENCE [LARGE SCALE GENOMIC DNA]</scope>
</reference>
<feature type="compositionally biased region" description="Polar residues" evidence="1">
    <location>
        <begin position="2149"/>
        <end position="2166"/>
    </location>
</feature>
<feature type="compositionally biased region" description="Basic and acidic residues" evidence="1">
    <location>
        <begin position="1390"/>
        <end position="1436"/>
    </location>
</feature>
<evidence type="ECO:0008006" key="4">
    <source>
        <dbReference type="Google" id="ProtNLM"/>
    </source>
</evidence>
<feature type="region of interest" description="Disordered" evidence="1">
    <location>
        <begin position="1208"/>
        <end position="1467"/>
    </location>
</feature>
<feature type="compositionally biased region" description="Basic and acidic residues" evidence="1">
    <location>
        <begin position="438"/>
        <end position="542"/>
    </location>
</feature>
<feature type="compositionally biased region" description="Basic and acidic residues" evidence="1">
    <location>
        <begin position="159"/>
        <end position="169"/>
    </location>
</feature>
<feature type="compositionally biased region" description="Polar residues" evidence="1">
    <location>
        <begin position="553"/>
        <end position="574"/>
    </location>
</feature>
<evidence type="ECO:0000256" key="1">
    <source>
        <dbReference type="SAM" id="MobiDB-lite"/>
    </source>
</evidence>
<feature type="compositionally biased region" description="Low complexity" evidence="1">
    <location>
        <begin position="195"/>
        <end position="204"/>
    </location>
</feature>
<keyword evidence="3" id="KW-1185">Reference proteome</keyword>
<sequence>MDADSDGEGEAGDLGELGLNDEEGMAKFLEDVIGGEIDDSMIEEFRTSDIFDDFLKELSQVNNNGGSANVSRRPSFENEREGKQNEVFDILNSKAEAAASRPQTEKCDPSLSSGTSSKKRRKLPRKYSSNMRRREESNSDSSSNCEDQPVVVRRKKKTGKDVKIRDKLKISVKPSNSGKKSKSPYNNKPEKSSKKTSTPSTSFSAIATTSNPSLKKIENQQKTNADDKTANAGAESERHERLSRQPSSQQASQRTKNCWIDLIDLIQLAEIFSNGLRSCPRIQCTPELEEEIRACEEKIKSQTRKLNQPPMLPKPKEPKSNNKKLIDLDNVRAIASACNKERSQRIESPAKNVSSSSSKAVMDTSRIRQEDSPEHPLESQTSNITITDKLKKKALNKTEERESEPPKETSELKKTYSKEAGELMKTQSKEAGGLKILHSKETDELKKTPSKEVGERIKTHSKETDELKKTPSKEVGVRMKAHSKETDELTLKKTHSNETDELKKTRSKETDELRKTPSKERDELKKTSSKESEKGDGDRKSENLVITPEKSTELLTTKESQVCQRSGSRQSTPVRENLEESKAVDVDANKTLTSIDDLPIEVFETETTTTTSFSGVNISELESLDLVAETVVPLSPKEIGAKDLPQLELIASELSPQTTKAQSEGDKVYVQGNTGKEDSNTTLDDIIANPGKRDTVDGTNARDAVADQPVEEDVDDNEDYEPHMPSDEFPIIESEDAVVVRHETSPDKVDEQHKSPSPERIVSVKKKKFIESSSDDGDNVRKDHDDTHMQLGRKKSSDEENHRSSGKKVSFERKKDTVDYRSKKFDEFQNERQRKLSEKKKEKEKSKENDALEEIFKEKTLTGSFRIPKRTTGYGKPEPRNVSTPLAVTEAPKENLQFERFRKGKEKESYREYNNDLYMGPKWSKFKGTFTGATGNNRNMDDGRVPVLLPSDEIKRSPPDPPDEPREEPEPEPAFADDPAGGDDSDDDNNNDDKNNIIKVENTNVPESITNNEIKVKQEIKEELAEFDCGDFDPTVPLTELVTTDLVAQTLDHMESVTAVHLPDTDEIKDIAVLTLMKTAWWFKKHNNDNFMTGDAYDFNKSSHSSATSESSYLATLEWNEDSDDPEFDKSKGCEWTAVDEHCGASLLTAKYRSGPGDTFKDIFQSRTSFAYTRDNLSFQVRCNICNQLVVGAVALADHVLSLPHSNKMSELSESAVSDPTVGQRKEATNSKEAATAEKDKNSERPSKSKQNGESSKKEVSVEKTRKSDGDRKEGEKGDSKEKRKDEKKNREKDKKSKRKRSKERGSSAEKSRDTDEGGEIGVTSTGLPIKIPASAMPERKRSRSRDRRSRSPHHKRNRSRSPRHKRSKSPRKKSRSPRRRRKSRSPITRIERERVPRGEINPRDIKREPEINPRDIKREPERRRSTSAERVEKFLARTNRRSRSPSNSNGRVRKRSRRSRSKSPVAVAAVMPKRDNREFHEKLALTADGKWTSEMEKRWKLMEVEEAMFLEQYGERKKLLLETPEKHEYYCEEWSLFWERRFQEIEKEGGDPENYDYIPEWKEFWSRRLKELLAKEFEDKIKEIKKHHQMDFETLQKLRCKQEPVSTPPLPVLIPHQVPPPHIILPPQPLSSPHIGVTPQPVPMPPQMVPPPQAVVSPFPGPSPKASSIRLAGGSISARSTTSDDITARSMSISDGSSHGESHKATPKKPVVPVTAGDIMSTWEKLRTGGGVKQEPTYSGAGVSTQSSLPTLIKTEAYSKAESGSIASCESESHDVHLLLRHMCSCEDQLSFLASKVQEYFYKSEEMELKKPNSTIKLLDDEEFVALLTQVHDRFMAMIRADILPSDVLRNLNHIVYSLDAMSDLPQFQKHRAKLSSAAATNVEPTVEINASVIDNSANKNPPGSSVNVPKVASTTANRSSSVNEEIVRQLAGFLIIQGRADMSGDELKQFLQLMVPLPGSQNKPATPSTPPVNPSRGSEFRRSPVGQRRVEPNNDPWGGTDRNFTKTHNVASATTVPGRFPSLPDAHMPSTDEDEYRGRGMGRGRGGGGNISSSESFGTRSPYRGRGYMGMHQGSPPYYDQDGQSPPSNNSTQNILNALDASSSVVTSMLGKSQYRKKQNLHELQKHPEISMNQLVNKEVVNEGITSKKSSSLLEPISCTSSSNEPKESSVRPQLPPGIMNMIMKEKKKQEVPEAGEILSDDDGSPYYRRRKREPQKRKKKKKKRQRARDYRHTSSDSESDSDSRRKPHRKRKHRKTSRKDENRRRSPSPIRSEKSNGSSIQLLRKVSRRNDSDIEVLEELPPSSTPSNLVQGRSLLRDRNANNENLPNHAFNWNTADVTSPVRSPSPALPLAGHFPARSSSRVSGNSHVLLSPPGSLGKRNFNWESVSDASSGIQPKKTTHSSKATPKVKKDDRITAESKKASASSSGNKKNEETGISHKPPLMSGNTSKDKANTISKPTDEKTKIAFTLTKRPEVSKVTSVSKTFWTMNDDAQSLCSISTNESTELKDSSGKPVAQTGPPQPIRKYRSSCEEKKDKDKELVKEPGEISDSNSSVSSDE</sequence>
<evidence type="ECO:0000313" key="3">
    <source>
        <dbReference type="Proteomes" id="UP001642540"/>
    </source>
</evidence>
<feature type="compositionally biased region" description="Basic and acidic residues" evidence="1">
    <location>
        <begin position="1224"/>
        <end position="1247"/>
    </location>
</feature>
<feature type="compositionally biased region" description="Basic residues" evidence="1">
    <location>
        <begin position="1452"/>
        <end position="1462"/>
    </location>
</feature>
<feature type="compositionally biased region" description="Basic and acidic residues" evidence="1">
    <location>
        <begin position="2412"/>
        <end position="2424"/>
    </location>
</feature>
<comment type="caution">
    <text evidence="2">The sequence shown here is derived from an EMBL/GenBank/DDBJ whole genome shotgun (WGS) entry which is preliminary data.</text>
</comment>
<feature type="compositionally biased region" description="Polar residues" evidence="1">
    <location>
        <begin position="1678"/>
        <end position="1698"/>
    </location>
</feature>
<dbReference type="Proteomes" id="UP001642540">
    <property type="component" value="Unassembled WGS sequence"/>
</dbReference>
<feature type="compositionally biased region" description="Basic and acidic residues" evidence="1">
    <location>
        <begin position="1304"/>
        <end position="1316"/>
    </location>
</feature>
<feature type="compositionally biased region" description="Acidic residues" evidence="1">
    <location>
        <begin position="709"/>
        <end position="719"/>
    </location>
</feature>
<feature type="compositionally biased region" description="Low complexity" evidence="1">
    <location>
        <begin position="244"/>
        <end position="254"/>
    </location>
</feature>
<feature type="compositionally biased region" description="Basic and acidic residues" evidence="1">
    <location>
        <begin position="738"/>
        <end position="757"/>
    </location>
</feature>
<feature type="compositionally biased region" description="Basic and acidic residues" evidence="1">
    <location>
        <begin position="795"/>
        <end position="851"/>
    </location>
</feature>
<feature type="compositionally biased region" description="Gly residues" evidence="1">
    <location>
        <begin position="2041"/>
        <end position="2052"/>
    </location>
</feature>
<feature type="compositionally biased region" description="Acidic residues" evidence="1">
    <location>
        <begin position="980"/>
        <end position="990"/>
    </location>
</feature>
<feature type="region of interest" description="Disordered" evidence="1">
    <location>
        <begin position="655"/>
        <end position="851"/>
    </location>
</feature>
<protein>
    <recommendedName>
        <fullName evidence="4">C2H2-type domain-containing protein</fullName>
    </recommendedName>
</protein>
<evidence type="ECO:0000313" key="2">
    <source>
        <dbReference type="EMBL" id="CAL8147859.1"/>
    </source>
</evidence>
<feature type="compositionally biased region" description="Basic and acidic residues" evidence="1">
    <location>
        <begin position="1980"/>
        <end position="1994"/>
    </location>
</feature>
<feature type="compositionally biased region" description="Acidic residues" evidence="1">
    <location>
        <begin position="961"/>
        <end position="971"/>
    </location>
</feature>
<feature type="compositionally biased region" description="Basic residues" evidence="1">
    <location>
        <begin position="2210"/>
        <end position="2229"/>
    </location>
</feature>
<feature type="compositionally biased region" description="Basic and acidic residues" evidence="1">
    <location>
        <begin position="396"/>
        <end position="422"/>
    </location>
</feature>
<feature type="compositionally biased region" description="Basic residues" evidence="1">
    <location>
        <begin position="2248"/>
        <end position="2260"/>
    </location>
</feature>
<feature type="region of interest" description="Disordered" evidence="1">
    <location>
        <begin position="2494"/>
        <end position="2562"/>
    </location>
</feature>
<feature type="compositionally biased region" description="Polar residues" evidence="1">
    <location>
        <begin position="2361"/>
        <end position="2372"/>
    </location>
</feature>
<organism evidence="2 3">
    <name type="scientific">Orchesella dallaii</name>
    <dbReference type="NCBI Taxonomy" id="48710"/>
    <lineage>
        <taxon>Eukaryota</taxon>
        <taxon>Metazoa</taxon>
        <taxon>Ecdysozoa</taxon>
        <taxon>Arthropoda</taxon>
        <taxon>Hexapoda</taxon>
        <taxon>Collembola</taxon>
        <taxon>Entomobryomorpha</taxon>
        <taxon>Entomobryoidea</taxon>
        <taxon>Orchesellidae</taxon>
        <taxon>Orchesellinae</taxon>
        <taxon>Orchesella</taxon>
    </lineage>
</organism>